<dbReference type="OrthoDB" id="9971645at2"/>
<evidence type="ECO:0000313" key="2">
    <source>
        <dbReference type="Proteomes" id="UP000183975"/>
    </source>
</evidence>
<keyword evidence="2" id="KW-1185">Reference proteome</keyword>
<dbReference type="RefSeq" id="WP_072849583.1">
    <property type="nucleotide sequence ID" value="NZ_FRAH01000010.1"/>
</dbReference>
<sequence>MKIKKGDIPHVQDGWKYETYINGLQIGTYACQGELLVDAEELIGQPVSFKEDASISEKTVLYDQNGNEEVLPENLEQITKTNRNSVHGNPEAPNRFSFENCSQYLMRAEKNTAHRLGIDVMQKGDILKTKKGSFPLEEVKAGECAGVSILTMQEEYTELSSMLNELGISYSFNNGKLELQGKGNGKTINQKSTDAMGTIPQYPYRMFAMTLELSNGDKLDCLYDGEKLFAANNDLEQTDIWKEYGYVYENGNWTPLK</sequence>
<accession>A0A1M6NGL1</accession>
<gene>
    <name evidence="1" type="ORF">SAMN02745138_00860</name>
</gene>
<name>A0A1M6NGL1_9FIRM</name>
<dbReference type="PROSITE" id="PS51257">
    <property type="entry name" value="PROKAR_LIPOPROTEIN"/>
    <property type="match status" value="1"/>
</dbReference>
<organism evidence="1 2">
    <name type="scientific">Anaerotignum lactatifermentans DSM 14214</name>
    <dbReference type="NCBI Taxonomy" id="1121323"/>
    <lineage>
        <taxon>Bacteria</taxon>
        <taxon>Bacillati</taxon>
        <taxon>Bacillota</taxon>
        <taxon>Clostridia</taxon>
        <taxon>Lachnospirales</taxon>
        <taxon>Anaerotignaceae</taxon>
        <taxon>Anaerotignum</taxon>
    </lineage>
</organism>
<dbReference type="EMBL" id="FRAH01000010">
    <property type="protein sequence ID" value="SHJ94921.1"/>
    <property type="molecule type" value="Genomic_DNA"/>
</dbReference>
<dbReference type="Proteomes" id="UP000183975">
    <property type="component" value="Unassembled WGS sequence"/>
</dbReference>
<protein>
    <submittedName>
        <fullName evidence="1">Uncharacterized protein</fullName>
    </submittedName>
</protein>
<proteinExistence type="predicted"/>
<dbReference type="AlphaFoldDB" id="A0A1M6NGL1"/>
<evidence type="ECO:0000313" key="1">
    <source>
        <dbReference type="EMBL" id="SHJ94921.1"/>
    </source>
</evidence>
<reference evidence="1 2" key="1">
    <citation type="submission" date="2016-11" db="EMBL/GenBank/DDBJ databases">
        <authorList>
            <person name="Jaros S."/>
            <person name="Januszkiewicz K."/>
            <person name="Wedrychowicz H."/>
        </authorList>
    </citation>
    <scope>NUCLEOTIDE SEQUENCE [LARGE SCALE GENOMIC DNA]</scope>
    <source>
        <strain evidence="1 2">DSM 14214</strain>
    </source>
</reference>